<reference evidence="2 3" key="1">
    <citation type="submission" date="2024-03" db="EMBL/GenBank/DDBJ databases">
        <authorList>
            <consortium name="ELIXIR-Norway"/>
            <consortium name="Elixir Norway"/>
        </authorList>
    </citation>
    <scope>NUCLEOTIDE SEQUENCE [LARGE SCALE GENOMIC DNA]</scope>
</reference>
<sequence length="73" mass="8182">MTSFIPAISSGIQKHQKKRSNSDDRKIKLRRPNPYNAQSQQQEPDSATRCPPDSATDCPPRTTTNGLQTARQE</sequence>
<evidence type="ECO:0000313" key="3">
    <source>
        <dbReference type="Proteomes" id="UP001497522"/>
    </source>
</evidence>
<feature type="region of interest" description="Disordered" evidence="1">
    <location>
        <begin position="1"/>
        <end position="73"/>
    </location>
</feature>
<keyword evidence="3" id="KW-1185">Reference proteome</keyword>
<gene>
    <name evidence="2" type="ORF">CSSPJE1EN2_LOCUS14416</name>
</gene>
<protein>
    <submittedName>
        <fullName evidence="2">Uncharacterized protein</fullName>
    </submittedName>
</protein>
<feature type="compositionally biased region" description="Polar residues" evidence="1">
    <location>
        <begin position="61"/>
        <end position="73"/>
    </location>
</feature>
<evidence type="ECO:0000256" key="1">
    <source>
        <dbReference type="SAM" id="MobiDB-lite"/>
    </source>
</evidence>
<dbReference type="Proteomes" id="UP001497522">
    <property type="component" value="Chromosome 2"/>
</dbReference>
<dbReference type="EMBL" id="OZ023703">
    <property type="protein sequence ID" value="CAK9871819.1"/>
    <property type="molecule type" value="Genomic_DNA"/>
</dbReference>
<proteinExistence type="predicted"/>
<organism evidence="2 3">
    <name type="scientific">Sphagnum jensenii</name>
    <dbReference type="NCBI Taxonomy" id="128206"/>
    <lineage>
        <taxon>Eukaryota</taxon>
        <taxon>Viridiplantae</taxon>
        <taxon>Streptophyta</taxon>
        <taxon>Embryophyta</taxon>
        <taxon>Bryophyta</taxon>
        <taxon>Sphagnophytina</taxon>
        <taxon>Sphagnopsida</taxon>
        <taxon>Sphagnales</taxon>
        <taxon>Sphagnaceae</taxon>
        <taxon>Sphagnum</taxon>
    </lineage>
</organism>
<name>A0ABP1BAF4_9BRYO</name>
<feature type="compositionally biased region" description="Polar residues" evidence="1">
    <location>
        <begin position="35"/>
        <end position="45"/>
    </location>
</feature>
<accession>A0ABP1BAF4</accession>
<evidence type="ECO:0000313" key="2">
    <source>
        <dbReference type="EMBL" id="CAK9871819.1"/>
    </source>
</evidence>